<reference evidence="4 5" key="1">
    <citation type="journal article" date="2021" name="Sci. Rep.">
        <title>The distribution of antibiotic resistance genes in chicken gut microbiota commensals.</title>
        <authorList>
            <person name="Juricova H."/>
            <person name="Matiasovicova J."/>
            <person name="Kubasova T."/>
            <person name="Cejkova D."/>
            <person name="Rychlik I."/>
        </authorList>
    </citation>
    <scope>NUCLEOTIDE SEQUENCE [LARGE SCALE GENOMIC DNA]</scope>
    <source>
        <strain evidence="4 5">An829</strain>
    </source>
</reference>
<evidence type="ECO:0000256" key="2">
    <source>
        <dbReference type="ARBA" id="ARBA00022729"/>
    </source>
</evidence>
<keyword evidence="4" id="KW-0449">Lipoprotein</keyword>
<evidence type="ECO:0000313" key="5">
    <source>
        <dbReference type="Proteomes" id="UP000715095"/>
    </source>
</evidence>
<evidence type="ECO:0000256" key="1">
    <source>
        <dbReference type="ARBA" id="ARBA00010634"/>
    </source>
</evidence>
<proteinExistence type="inferred from homology"/>
<comment type="caution">
    <text evidence="4">The sequence shown here is derived from an EMBL/GenBank/DDBJ whole genome shotgun (WGS) entry which is preliminary data.</text>
</comment>
<dbReference type="PROSITE" id="PS51257">
    <property type="entry name" value="PROKAR_LIPOPROTEIN"/>
    <property type="match status" value="1"/>
</dbReference>
<evidence type="ECO:0000313" key="4">
    <source>
        <dbReference type="EMBL" id="MBM6704611.1"/>
    </source>
</evidence>
<dbReference type="EMBL" id="JACJJC010000014">
    <property type="protein sequence ID" value="MBM6704611.1"/>
    <property type="molecule type" value="Genomic_DNA"/>
</dbReference>
<feature type="chain" id="PRO_5046659230" evidence="3">
    <location>
        <begin position="28"/>
        <end position="254"/>
    </location>
</feature>
<dbReference type="Pfam" id="PF04333">
    <property type="entry name" value="MlaA"/>
    <property type="match status" value="1"/>
</dbReference>
<dbReference type="PANTHER" id="PTHR30035:SF3">
    <property type="entry name" value="INTERMEMBRANE PHOSPHOLIPID TRANSPORT SYSTEM LIPOPROTEIN MLAA"/>
    <property type="match status" value="1"/>
</dbReference>
<accession>A0ABS2DTC8</accession>
<sequence length="254" mass="28340">MTALKLFGRARFAALGAALLAAGCAQVPPDAGQNPADPFEKFNRNMWAFNDAIDRAVLKPVATAYVDWVPEIVRNRVTNMTDNLFEPSNALNNTLQGKVDDGITSVFRFLINSTFGIVGMFDVAEKIGMQRHEEDFGQTLGVWGVPSGPYLVLPFMGPSSVRDVTRYAEEFGTSPLTYAFWDEDWWIGASFTVVAVIDGRAQLLQLENIRESTIDEYVAVRDAYLKMRANLVRDGEALDEEEELEQLTPLEFDE</sequence>
<keyword evidence="2 3" id="KW-0732">Signal</keyword>
<dbReference type="RefSeq" id="WP_205103688.1">
    <property type="nucleotide sequence ID" value="NZ_JACJJC010000014.1"/>
</dbReference>
<gene>
    <name evidence="4" type="ORF">H6A60_08960</name>
</gene>
<dbReference type="PANTHER" id="PTHR30035">
    <property type="entry name" value="LIPOPROTEIN VACJ-RELATED"/>
    <property type="match status" value="1"/>
</dbReference>
<name>A0ABS2DTC8_9BURK</name>
<keyword evidence="5" id="KW-1185">Reference proteome</keyword>
<comment type="similarity">
    <text evidence="1">Belongs to the MlaA family.</text>
</comment>
<dbReference type="Proteomes" id="UP000715095">
    <property type="component" value="Unassembled WGS sequence"/>
</dbReference>
<dbReference type="InterPro" id="IPR007428">
    <property type="entry name" value="MlaA"/>
</dbReference>
<organism evidence="4 5">
    <name type="scientific">Sutterella massiliensis</name>
    <dbReference type="NCBI Taxonomy" id="1816689"/>
    <lineage>
        <taxon>Bacteria</taxon>
        <taxon>Pseudomonadati</taxon>
        <taxon>Pseudomonadota</taxon>
        <taxon>Betaproteobacteria</taxon>
        <taxon>Burkholderiales</taxon>
        <taxon>Sutterellaceae</taxon>
        <taxon>Sutterella</taxon>
    </lineage>
</organism>
<evidence type="ECO:0000256" key="3">
    <source>
        <dbReference type="SAM" id="SignalP"/>
    </source>
</evidence>
<feature type="signal peptide" evidence="3">
    <location>
        <begin position="1"/>
        <end position="27"/>
    </location>
</feature>
<protein>
    <submittedName>
        <fullName evidence="4">VacJ family lipoprotein</fullName>
    </submittedName>
</protein>
<dbReference type="PRINTS" id="PR01805">
    <property type="entry name" value="VACJLIPOPROT"/>
</dbReference>